<sequence>MTEKFLPQDTDTEESILSSILLDASAISKTADKLPVDAFYLSAHQQIYKAALELYYQDKLTDITTVGSWLSDHKLLRNIGGRNKLAQLANNKVSADNIDSYTELVLEKYKRRQLIEAGSKIVELGFDTTIDLEKVIDLSEEKIFKITENKVDKFSPKAISNSLSLIVKQLGQEVTPALSTGLIDLDKLMGGLLNEDLIVIAARASMGKTWLGCHFANHVALTYNLPVVFFSSETSKEQLTKRFLAMHAKINSHRLIHNKIYKSEVAELRKALEVLYSLPIIIDDTPASLQNPIRMRSALRRIKFERGNLGLIVMDYIQKLGDRAASNRAQAIGKFSGAFKDLAKEFSCPFVALAQINRGVENQTDKRPAIADIKDSGDIEQDMDVGLLLYRDEYYDSKTPDKGVMEINVAKNRNGATGVCKVLFDGSIGEIRNITV</sequence>
<evidence type="ECO:0000313" key="14">
    <source>
        <dbReference type="EMBL" id="QMS91343.1"/>
    </source>
</evidence>
<feature type="domain" description="SF4 helicase" evidence="13">
    <location>
        <begin position="171"/>
        <end position="436"/>
    </location>
</feature>
<keyword evidence="7 12" id="KW-0067">ATP-binding</keyword>
<evidence type="ECO:0000256" key="7">
    <source>
        <dbReference type="ARBA" id="ARBA00022840"/>
    </source>
</evidence>
<evidence type="ECO:0000256" key="6">
    <source>
        <dbReference type="ARBA" id="ARBA00022806"/>
    </source>
</evidence>
<evidence type="ECO:0000256" key="8">
    <source>
        <dbReference type="ARBA" id="ARBA00023125"/>
    </source>
</evidence>
<dbReference type="InterPro" id="IPR036185">
    <property type="entry name" value="DNA_heli_DnaB-like_N_sf"/>
</dbReference>
<dbReference type="InterPro" id="IPR007692">
    <property type="entry name" value="DNA_helicase_DnaB"/>
</dbReference>
<dbReference type="InterPro" id="IPR007693">
    <property type="entry name" value="DNA_helicase_DnaB-like_N"/>
</dbReference>
<dbReference type="PANTHER" id="PTHR30153">
    <property type="entry name" value="REPLICATIVE DNA HELICASE DNAB"/>
    <property type="match status" value="1"/>
</dbReference>
<keyword evidence="6 12" id="KW-0347">Helicase</keyword>
<keyword evidence="5 12" id="KW-0378">Hydrolase</keyword>
<dbReference type="Pfam" id="PF03796">
    <property type="entry name" value="DnaB_C"/>
    <property type="match status" value="1"/>
</dbReference>
<dbReference type="GO" id="GO:0016787">
    <property type="term" value="F:hydrolase activity"/>
    <property type="evidence" value="ECO:0007669"/>
    <property type="project" value="UniProtKB-KW"/>
</dbReference>
<dbReference type="EMBL" id="CP054698">
    <property type="protein sequence ID" value="QMS91343.1"/>
    <property type="molecule type" value="Genomic_DNA"/>
</dbReference>
<dbReference type="InterPro" id="IPR007694">
    <property type="entry name" value="DNA_helicase_DnaB-like_C"/>
</dbReference>
<evidence type="ECO:0000256" key="3">
    <source>
        <dbReference type="ARBA" id="ARBA00022705"/>
    </source>
</evidence>
<evidence type="ECO:0000256" key="10">
    <source>
        <dbReference type="ARBA" id="ARBA00048954"/>
    </source>
</evidence>
<dbReference type="InterPro" id="IPR016136">
    <property type="entry name" value="DNA_helicase_N/primase_C"/>
</dbReference>
<evidence type="ECO:0000256" key="11">
    <source>
        <dbReference type="NCBIfam" id="TIGR00665"/>
    </source>
</evidence>
<evidence type="ECO:0000256" key="4">
    <source>
        <dbReference type="ARBA" id="ARBA00022741"/>
    </source>
</evidence>
<dbReference type="EC" id="5.6.2.3" evidence="11 12"/>
<dbReference type="GO" id="GO:0005524">
    <property type="term" value="F:ATP binding"/>
    <property type="evidence" value="ECO:0007669"/>
    <property type="project" value="UniProtKB-UniRule"/>
</dbReference>
<evidence type="ECO:0000256" key="1">
    <source>
        <dbReference type="ARBA" id="ARBA00008428"/>
    </source>
</evidence>
<dbReference type="GO" id="GO:0003677">
    <property type="term" value="F:DNA binding"/>
    <property type="evidence" value="ECO:0007669"/>
    <property type="project" value="UniProtKB-UniRule"/>
</dbReference>
<comment type="similarity">
    <text evidence="1 12">Belongs to the helicase family. DnaB subfamily.</text>
</comment>
<name>A0A7D7QWG6_9NOSO</name>
<keyword evidence="9" id="KW-0413">Isomerase</keyword>
<gene>
    <name evidence="14" type="primary">dnaB</name>
    <name evidence="14" type="ORF">HUN01_28485</name>
</gene>
<keyword evidence="3 12" id="KW-0235">DNA replication</keyword>
<proteinExistence type="inferred from homology"/>
<keyword evidence="15" id="KW-1185">Reference proteome</keyword>
<evidence type="ECO:0000313" key="15">
    <source>
        <dbReference type="Proteomes" id="UP000514713"/>
    </source>
</evidence>
<dbReference type="PROSITE" id="PS51199">
    <property type="entry name" value="SF4_HELICASE"/>
    <property type="match status" value="1"/>
</dbReference>
<dbReference type="GO" id="GO:0043139">
    <property type="term" value="F:5'-3' DNA helicase activity"/>
    <property type="evidence" value="ECO:0007669"/>
    <property type="project" value="UniProtKB-EC"/>
</dbReference>
<dbReference type="NCBIfam" id="TIGR00665">
    <property type="entry name" value="DnaB"/>
    <property type="match status" value="1"/>
</dbReference>
<comment type="function">
    <text evidence="12">The main replicative DNA helicase, it participates in initiation and elongation during chromosome replication. Travels ahead of the DNA replisome, separating dsDNA into templates for DNA synthesis. A processive ATP-dependent 5'-3' DNA helicase it has DNA-dependent ATPase activity.</text>
</comment>
<dbReference type="SUPFAM" id="SSF52540">
    <property type="entry name" value="P-loop containing nucleoside triphosphate hydrolases"/>
    <property type="match status" value="1"/>
</dbReference>
<dbReference type="AlphaFoldDB" id="A0A7D7QWG6"/>
<dbReference type="Gene3D" id="1.10.860.10">
    <property type="entry name" value="DNAb Helicase, Chain A"/>
    <property type="match status" value="1"/>
</dbReference>
<evidence type="ECO:0000259" key="13">
    <source>
        <dbReference type="PROSITE" id="PS51199"/>
    </source>
</evidence>
<dbReference type="SUPFAM" id="SSF48024">
    <property type="entry name" value="N-terminal domain of DnaB helicase"/>
    <property type="match status" value="1"/>
</dbReference>
<evidence type="ECO:0000256" key="2">
    <source>
        <dbReference type="ARBA" id="ARBA00022515"/>
    </source>
</evidence>
<reference evidence="15" key="1">
    <citation type="submission" date="2020-06" db="EMBL/GenBank/DDBJ databases">
        <title>Nostoc edaphicum CCNP1411 genome.</title>
        <authorList>
            <person name="Fidor A."/>
            <person name="Grabski M."/>
            <person name="Gawor J."/>
            <person name="Gromadka R."/>
            <person name="Wegrzyn G."/>
            <person name="Mazur-Marzec H."/>
        </authorList>
    </citation>
    <scope>NUCLEOTIDE SEQUENCE [LARGE SCALE GENOMIC DNA]</scope>
    <source>
        <strain evidence="15">CCNP1411</strain>
    </source>
</reference>
<dbReference type="PANTHER" id="PTHR30153:SF2">
    <property type="entry name" value="REPLICATIVE DNA HELICASE"/>
    <property type="match status" value="1"/>
</dbReference>
<evidence type="ECO:0000256" key="12">
    <source>
        <dbReference type="RuleBase" id="RU362085"/>
    </source>
</evidence>
<dbReference type="Pfam" id="PF00772">
    <property type="entry name" value="DnaB"/>
    <property type="match status" value="1"/>
</dbReference>
<dbReference type="Gene3D" id="3.40.50.300">
    <property type="entry name" value="P-loop containing nucleotide triphosphate hydrolases"/>
    <property type="match status" value="1"/>
</dbReference>
<protein>
    <recommendedName>
        <fullName evidence="11 12">Replicative DNA helicase</fullName>
        <ecNumber evidence="11 12">5.6.2.3</ecNumber>
    </recommendedName>
</protein>
<keyword evidence="2 12" id="KW-0639">Primosome</keyword>
<dbReference type="InterPro" id="IPR027417">
    <property type="entry name" value="P-loop_NTPase"/>
</dbReference>
<evidence type="ECO:0000256" key="9">
    <source>
        <dbReference type="ARBA" id="ARBA00023235"/>
    </source>
</evidence>
<dbReference type="GO" id="GO:0005829">
    <property type="term" value="C:cytosol"/>
    <property type="evidence" value="ECO:0007669"/>
    <property type="project" value="TreeGrafter"/>
</dbReference>
<dbReference type="Proteomes" id="UP000514713">
    <property type="component" value="Chromosome"/>
</dbReference>
<organism evidence="14 15">
    <name type="scientific">Nostoc edaphicum CCNP1411</name>
    <dbReference type="NCBI Taxonomy" id="1472755"/>
    <lineage>
        <taxon>Bacteria</taxon>
        <taxon>Bacillati</taxon>
        <taxon>Cyanobacteriota</taxon>
        <taxon>Cyanophyceae</taxon>
        <taxon>Nostocales</taxon>
        <taxon>Nostocaceae</taxon>
        <taxon>Nostoc</taxon>
    </lineage>
</organism>
<dbReference type="RefSeq" id="WP_181928978.1">
    <property type="nucleotide sequence ID" value="NZ_CP054698.1"/>
</dbReference>
<comment type="catalytic activity">
    <reaction evidence="10 12">
        <text>ATP + H2O = ADP + phosphate + H(+)</text>
        <dbReference type="Rhea" id="RHEA:13065"/>
        <dbReference type="ChEBI" id="CHEBI:15377"/>
        <dbReference type="ChEBI" id="CHEBI:15378"/>
        <dbReference type="ChEBI" id="CHEBI:30616"/>
        <dbReference type="ChEBI" id="CHEBI:43474"/>
        <dbReference type="ChEBI" id="CHEBI:456216"/>
        <dbReference type="EC" id="5.6.2.3"/>
    </reaction>
</comment>
<dbReference type="CDD" id="cd00984">
    <property type="entry name" value="DnaB_C"/>
    <property type="match status" value="1"/>
</dbReference>
<dbReference type="GO" id="GO:0006269">
    <property type="term" value="P:DNA replication, synthesis of primer"/>
    <property type="evidence" value="ECO:0007669"/>
    <property type="project" value="UniProtKB-UniRule"/>
</dbReference>
<keyword evidence="4 12" id="KW-0547">Nucleotide-binding</keyword>
<dbReference type="KEGG" id="ned:HUN01_28485"/>
<keyword evidence="8 12" id="KW-0238">DNA-binding</keyword>
<evidence type="ECO:0000256" key="5">
    <source>
        <dbReference type="ARBA" id="ARBA00022801"/>
    </source>
</evidence>
<accession>A0A7D7QWG6</accession>
<dbReference type="GO" id="GO:1990077">
    <property type="term" value="C:primosome complex"/>
    <property type="evidence" value="ECO:0007669"/>
    <property type="project" value="UniProtKB-UniRule"/>
</dbReference>